<name>A0A1B7MMW8_9AGAM</name>
<evidence type="ECO:0000313" key="3">
    <source>
        <dbReference type="Proteomes" id="UP000092154"/>
    </source>
</evidence>
<sequence length="121" mass="13635">MPRPMHYVSVPGLQRRRQQESRLQRESSLQRPSNLPRFQESRLQRESRFVIVNPSQLPSSHEVESDLEDSYDDPPQHRDSTQNPPRSPASESTVSSAGDPLLTDSDSYAGHSNGVPIIFAP</sequence>
<dbReference type="AlphaFoldDB" id="A0A1B7MMW8"/>
<evidence type="ECO:0000256" key="1">
    <source>
        <dbReference type="SAM" id="MobiDB-lite"/>
    </source>
</evidence>
<dbReference type="Proteomes" id="UP000092154">
    <property type="component" value="Unassembled WGS sequence"/>
</dbReference>
<dbReference type="OrthoDB" id="10543359at2759"/>
<protein>
    <submittedName>
        <fullName evidence="2">Uncharacterized protein</fullName>
    </submittedName>
</protein>
<evidence type="ECO:0000313" key="2">
    <source>
        <dbReference type="EMBL" id="OAX33922.1"/>
    </source>
</evidence>
<dbReference type="InParanoid" id="A0A1B7MMW8"/>
<keyword evidence="3" id="KW-1185">Reference proteome</keyword>
<reference evidence="2 3" key="1">
    <citation type="submission" date="2016-06" db="EMBL/GenBank/DDBJ databases">
        <title>Comparative genomics of the ectomycorrhizal sister species Rhizopogon vinicolor and Rhizopogon vesiculosus (Basidiomycota: Boletales) reveals a divergence of the mating type B locus.</title>
        <authorList>
            <consortium name="DOE Joint Genome Institute"/>
            <person name="Mujic A.B."/>
            <person name="Kuo A."/>
            <person name="Tritt A."/>
            <person name="Lipzen A."/>
            <person name="Chen C."/>
            <person name="Johnson J."/>
            <person name="Sharma A."/>
            <person name="Barry K."/>
            <person name="Grigoriev I.V."/>
            <person name="Spatafora J.W."/>
        </authorList>
    </citation>
    <scope>NUCLEOTIDE SEQUENCE [LARGE SCALE GENOMIC DNA]</scope>
    <source>
        <strain evidence="2 3">AM-OR11-026</strain>
    </source>
</reference>
<feature type="compositionally biased region" description="Polar residues" evidence="1">
    <location>
        <begin position="81"/>
        <end position="96"/>
    </location>
</feature>
<dbReference type="EMBL" id="KV448683">
    <property type="protein sequence ID" value="OAX33922.1"/>
    <property type="molecule type" value="Genomic_DNA"/>
</dbReference>
<gene>
    <name evidence="2" type="ORF">K503DRAFT_786137</name>
</gene>
<accession>A0A1B7MMW8</accession>
<feature type="compositionally biased region" description="Basic and acidic residues" evidence="1">
    <location>
        <begin position="39"/>
        <end position="48"/>
    </location>
</feature>
<organism evidence="2 3">
    <name type="scientific">Rhizopogon vinicolor AM-OR11-026</name>
    <dbReference type="NCBI Taxonomy" id="1314800"/>
    <lineage>
        <taxon>Eukaryota</taxon>
        <taxon>Fungi</taxon>
        <taxon>Dikarya</taxon>
        <taxon>Basidiomycota</taxon>
        <taxon>Agaricomycotina</taxon>
        <taxon>Agaricomycetes</taxon>
        <taxon>Agaricomycetidae</taxon>
        <taxon>Boletales</taxon>
        <taxon>Suillineae</taxon>
        <taxon>Rhizopogonaceae</taxon>
        <taxon>Rhizopogon</taxon>
    </lineage>
</organism>
<proteinExistence type="predicted"/>
<feature type="region of interest" description="Disordered" evidence="1">
    <location>
        <begin position="1"/>
        <end position="121"/>
    </location>
</feature>